<gene>
    <name evidence="6" type="ORF">GCM10022223_69380</name>
</gene>
<keyword evidence="4" id="KW-0503">Monooxygenase</keyword>
<dbReference type="PANTHER" id="PTHR30011:SF16">
    <property type="entry name" value="C2H2 FINGER DOMAIN TRANSCRIPTION FACTOR (EUROFUNG)-RELATED"/>
    <property type="match status" value="1"/>
</dbReference>
<evidence type="ECO:0000313" key="6">
    <source>
        <dbReference type="EMBL" id="GAA3640292.1"/>
    </source>
</evidence>
<evidence type="ECO:0000256" key="4">
    <source>
        <dbReference type="ARBA" id="ARBA00023033"/>
    </source>
</evidence>
<keyword evidence="1" id="KW-0285">Flavoprotein</keyword>
<dbReference type="InterPro" id="IPR036661">
    <property type="entry name" value="Luciferase-like_sf"/>
</dbReference>
<evidence type="ECO:0000256" key="3">
    <source>
        <dbReference type="ARBA" id="ARBA00023002"/>
    </source>
</evidence>
<keyword evidence="7" id="KW-1185">Reference proteome</keyword>
<protein>
    <submittedName>
        <fullName evidence="6">LLM class flavin-dependent oxidoreductase</fullName>
    </submittedName>
</protein>
<proteinExistence type="predicted"/>
<dbReference type="Gene3D" id="3.20.20.30">
    <property type="entry name" value="Luciferase-like domain"/>
    <property type="match status" value="1"/>
</dbReference>
<keyword evidence="3" id="KW-0560">Oxidoreductase</keyword>
<feature type="domain" description="Luciferase-like" evidence="5">
    <location>
        <begin position="16"/>
        <end position="230"/>
    </location>
</feature>
<comment type="caution">
    <text evidence="6">The sequence shown here is derived from an EMBL/GenBank/DDBJ whole genome shotgun (WGS) entry which is preliminary data.</text>
</comment>
<evidence type="ECO:0000313" key="7">
    <source>
        <dbReference type="Proteomes" id="UP001501074"/>
    </source>
</evidence>
<dbReference type="RefSeq" id="WP_231485562.1">
    <property type="nucleotide sequence ID" value="NZ_BAAAZO010000014.1"/>
</dbReference>
<evidence type="ECO:0000259" key="5">
    <source>
        <dbReference type="Pfam" id="PF00296"/>
    </source>
</evidence>
<dbReference type="InterPro" id="IPR051260">
    <property type="entry name" value="Diverse_substr_monoxygenases"/>
</dbReference>
<accession>A0ABP7ATI9</accession>
<dbReference type="Pfam" id="PF00296">
    <property type="entry name" value="Bac_luciferase"/>
    <property type="match status" value="1"/>
</dbReference>
<evidence type="ECO:0000256" key="1">
    <source>
        <dbReference type="ARBA" id="ARBA00022630"/>
    </source>
</evidence>
<dbReference type="PANTHER" id="PTHR30011">
    <property type="entry name" value="ALKANESULFONATE MONOOXYGENASE-RELATED"/>
    <property type="match status" value="1"/>
</dbReference>
<dbReference type="EMBL" id="BAAAZO010000014">
    <property type="protein sequence ID" value="GAA3640292.1"/>
    <property type="molecule type" value="Genomic_DNA"/>
</dbReference>
<dbReference type="InterPro" id="IPR011251">
    <property type="entry name" value="Luciferase-like_dom"/>
</dbReference>
<evidence type="ECO:0000256" key="2">
    <source>
        <dbReference type="ARBA" id="ARBA00022643"/>
    </source>
</evidence>
<dbReference type="Proteomes" id="UP001501074">
    <property type="component" value="Unassembled WGS sequence"/>
</dbReference>
<reference evidence="7" key="1">
    <citation type="journal article" date="2019" name="Int. J. Syst. Evol. Microbiol.">
        <title>The Global Catalogue of Microorganisms (GCM) 10K type strain sequencing project: providing services to taxonomists for standard genome sequencing and annotation.</title>
        <authorList>
            <consortium name="The Broad Institute Genomics Platform"/>
            <consortium name="The Broad Institute Genome Sequencing Center for Infectious Disease"/>
            <person name="Wu L."/>
            <person name="Ma J."/>
        </authorList>
    </citation>
    <scope>NUCLEOTIDE SEQUENCE [LARGE SCALE GENOMIC DNA]</scope>
    <source>
        <strain evidence="7">JCM 16902</strain>
    </source>
</reference>
<sequence length="297" mass="31067">MSLVVIVDLAVGDGLGLDQAREVAEVASDVGVTAIRVSDGPPGELALLDASSVAGHLGALYPGLHWIVDAPTTHNAPANLARRVLSLDRATHGRAGLALRAGDGDEVTDAVLDLPKPGLPVDTGGAARPFRWKEYARVVTGLWDGEVDHEGRFYRVNGSLGGPVSEQGRPVLLADGRDHLDWVDAARLADVFVVPRIELVDGGNTRLIDAVVSSGRRRDEVALVARAGIVRENGRVTAGELARWSVNHALDGLELATTGGRDELIGVLRSVVPRLEPSGGDTLRSALGLPVPAPAPV</sequence>
<name>A0ABP7ATI9_9ACTN</name>
<organism evidence="6 7">
    <name type="scientific">Kineosporia mesophila</name>
    <dbReference type="NCBI Taxonomy" id="566012"/>
    <lineage>
        <taxon>Bacteria</taxon>
        <taxon>Bacillati</taxon>
        <taxon>Actinomycetota</taxon>
        <taxon>Actinomycetes</taxon>
        <taxon>Kineosporiales</taxon>
        <taxon>Kineosporiaceae</taxon>
        <taxon>Kineosporia</taxon>
    </lineage>
</organism>
<keyword evidence="2" id="KW-0288">FMN</keyword>
<dbReference type="SUPFAM" id="SSF51679">
    <property type="entry name" value="Bacterial luciferase-like"/>
    <property type="match status" value="1"/>
</dbReference>